<dbReference type="Proteomes" id="UP000539473">
    <property type="component" value="Unassembled WGS sequence"/>
</dbReference>
<evidence type="ECO:0000259" key="1">
    <source>
        <dbReference type="Pfam" id="PF01408"/>
    </source>
</evidence>
<dbReference type="EMBL" id="JACHFK010000001">
    <property type="protein sequence ID" value="MBB5374757.1"/>
    <property type="molecule type" value="Genomic_DNA"/>
</dbReference>
<evidence type="ECO:0000313" key="4">
    <source>
        <dbReference type="EMBL" id="MBB5374757.1"/>
    </source>
</evidence>
<dbReference type="GO" id="GO:0000166">
    <property type="term" value="F:nucleotide binding"/>
    <property type="evidence" value="ECO:0007669"/>
    <property type="project" value="InterPro"/>
</dbReference>
<dbReference type="SUPFAM" id="SSF55347">
    <property type="entry name" value="Glyceraldehyde-3-phosphate dehydrogenase-like, C-terminal domain"/>
    <property type="match status" value="1"/>
</dbReference>
<dbReference type="Gene3D" id="3.30.360.10">
    <property type="entry name" value="Dihydrodipicolinate Reductase, domain 2"/>
    <property type="match status" value="1"/>
</dbReference>
<gene>
    <name evidence="3" type="ORF">GCM10017781_08420</name>
    <name evidence="4" type="ORF">HNQ07_000201</name>
</gene>
<evidence type="ECO:0000259" key="2">
    <source>
        <dbReference type="Pfam" id="PF22725"/>
    </source>
</evidence>
<evidence type="ECO:0000313" key="6">
    <source>
        <dbReference type="Proteomes" id="UP000619376"/>
    </source>
</evidence>
<dbReference type="InterPro" id="IPR036291">
    <property type="entry name" value="NAD(P)-bd_dom_sf"/>
</dbReference>
<dbReference type="Proteomes" id="UP000619376">
    <property type="component" value="Unassembled WGS sequence"/>
</dbReference>
<dbReference type="InterPro" id="IPR055170">
    <property type="entry name" value="GFO_IDH_MocA-like_dom"/>
</dbReference>
<proteinExistence type="predicted"/>
<dbReference type="EMBL" id="BNAJ01000001">
    <property type="protein sequence ID" value="GHF33937.1"/>
    <property type="molecule type" value="Genomic_DNA"/>
</dbReference>
<feature type="domain" description="GFO/IDH/MocA-like oxidoreductase" evidence="2">
    <location>
        <begin position="143"/>
        <end position="264"/>
    </location>
</feature>
<dbReference type="InterPro" id="IPR051317">
    <property type="entry name" value="Gfo/Idh/MocA_oxidoreduct"/>
</dbReference>
<feature type="domain" description="Gfo/Idh/MocA-like oxidoreductase N-terminal" evidence="1">
    <location>
        <begin position="15"/>
        <end position="130"/>
    </location>
</feature>
<dbReference type="SUPFAM" id="SSF51735">
    <property type="entry name" value="NAD(P)-binding Rossmann-fold domains"/>
    <property type="match status" value="1"/>
</dbReference>
<organism evidence="4 5">
    <name type="scientific">Deinococcus metalli</name>
    <dbReference type="NCBI Taxonomy" id="1141878"/>
    <lineage>
        <taxon>Bacteria</taxon>
        <taxon>Thermotogati</taxon>
        <taxon>Deinococcota</taxon>
        <taxon>Deinococci</taxon>
        <taxon>Deinococcales</taxon>
        <taxon>Deinococcaceae</taxon>
        <taxon>Deinococcus</taxon>
    </lineage>
</organism>
<dbReference type="Gene3D" id="3.40.50.720">
    <property type="entry name" value="NAD(P)-binding Rossmann-like Domain"/>
    <property type="match status" value="1"/>
</dbReference>
<accession>A0A7W8KAM9</accession>
<comment type="caution">
    <text evidence="4">The sequence shown here is derived from an EMBL/GenBank/DDBJ whole genome shotgun (WGS) entry which is preliminary data.</text>
</comment>
<name>A0A7W8KAM9_9DEIO</name>
<keyword evidence="6" id="KW-1185">Reference proteome</keyword>
<evidence type="ECO:0000313" key="3">
    <source>
        <dbReference type="EMBL" id="GHF33937.1"/>
    </source>
</evidence>
<evidence type="ECO:0000313" key="5">
    <source>
        <dbReference type="Proteomes" id="UP000539473"/>
    </source>
</evidence>
<sequence length="351" mass="37686">MTPDFSRVPDNRPVRAVLVGCGGMSAAWLKVAATMDGLEVVGLVDLHGEAAQARQAEFGLLHAQTGTDLDAMLAATRPDVVFDCTVPEAHHATALTAFARGVGVLGEKPLADTLERAQEMVQAGQDAGVYHAVVQNRRYDPNIRRVRQFVESGRLGDLTALHADFFIGAHFGGFRDAMQHVLLLDMAIHTFDAARLICGQDPVRVHCHEWNPAGSWYAHGANAVAVFEMTGGVVFTYRGSWCAEGFPTTWESEWRVIGTQGTVRWDGGDHPRAALVTGTGGFHSTFEELELPAAAPDARTGGHEGLIRDAVRALRTGNAPETIASDNIKSLAMVLAAIRSAETGQAVDVTW</sequence>
<dbReference type="Pfam" id="PF01408">
    <property type="entry name" value="GFO_IDH_MocA"/>
    <property type="match status" value="1"/>
</dbReference>
<dbReference type="AlphaFoldDB" id="A0A7W8KAM9"/>
<reference evidence="6" key="2">
    <citation type="journal article" date="2019" name="Int. J. Syst. Evol. Microbiol.">
        <title>The Global Catalogue of Microorganisms (GCM) 10K type strain sequencing project: providing services to taxonomists for standard genome sequencing and annotation.</title>
        <authorList>
            <consortium name="The Broad Institute Genomics Platform"/>
            <consortium name="The Broad Institute Genome Sequencing Center for Infectious Disease"/>
            <person name="Wu L."/>
            <person name="Ma J."/>
        </authorList>
    </citation>
    <scope>NUCLEOTIDE SEQUENCE [LARGE SCALE GENOMIC DNA]</scope>
    <source>
        <strain evidence="6">CGMCC 1.18437</strain>
    </source>
</reference>
<dbReference type="PANTHER" id="PTHR43708:SF8">
    <property type="entry name" value="OXIDOREDUCTASE"/>
    <property type="match status" value="1"/>
</dbReference>
<reference evidence="4 5" key="3">
    <citation type="submission" date="2020-08" db="EMBL/GenBank/DDBJ databases">
        <title>Genomic Encyclopedia of Type Strains, Phase IV (KMG-IV): sequencing the most valuable type-strain genomes for metagenomic binning, comparative biology and taxonomic classification.</title>
        <authorList>
            <person name="Goeker M."/>
        </authorList>
    </citation>
    <scope>NUCLEOTIDE SEQUENCE [LARGE SCALE GENOMIC DNA]</scope>
    <source>
        <strain evidence="4 5">DSM 27521</strain>
    </source>
</reference>
<dbReference type="PANTHER" id="PTHR43708">
    <property type="entry name" value="CONSERVED EXPRESSED OXIDOREDUCTASE (EUROFUNG)"/>
    <property type="match status" value="1"/>
</dbReference>
<dbReference type="InterPro" id="IPR000683">
    <property type="entry name" value="Gfo/Idh/MocA-like_OxRdtase_N"/>
</dbReference>
<reference evidence="3" key="4">
    <citation type="submission" date="2024-05" db="EMBL/GenBank/DDBJ databases">
        <authorList>
            <person name="Sun Q."/>
            <person name="Zhou Y."/>
        </authorList>
    </citation>
    <scope>NUCLEOTIDE SEQUENCE</scope>
    <source>
        <strain evidence="3">CGMCC 1.18437</strain>
    </source>
</reference>
<dbReference type="Pfam" id="PF22725">
    <property type="entry name" value="GFO_IDH_MocA_C3"/>
    <property type="match status" value="1"/>
</dbReference>
<protein>
    <submittedName>
        <fullName evidence="3">Oxidoreductase</fullName>
    </submittedName>
    <submittedName>
        <fullName evidence="4">Putative dehydrogenase</fullName>
    </submittedName>
</protein>
<reference evidence="3" key="1">
    <citation type="journal article" date="2014" name="Int. J. Syst. Evol. Microbiol.">
        <title>Complete genome of a new Firmicutes species belonging to the dominant human colonic microbiota ('Ruminococcus bicirculans') reveals two chromosomes and a selective capacity to utilize plant glucans.</title>
        <authorList>
            <consortium name="NISC Comparative Sequencing Program"/>
            <person name="Wegmann U."/>
            <person name="Louis P."/>
            <person name="Goesmann A."/>
            <person name="Henrissat B."/>
            <person name="Duncan S.H."/>
            <person name="Flint H.J."/>
        </authorList>
    </citation>
    <scope>NUCLEOTIDE SEQUENCE</scope>
    <source>
        <strain evidence="3">CGMCC 1.18437</strain>
    </source>
</reference>